<dbReference type="Proteomes" id="UP000199305">
    <property type="component" value="Unassembled WGS sequence"/>
</dbReference>
<dbReference type="Pfam" id="PF00383">
    <property type="entry name" value="dCMP_cyt_deam_1"/>
    <property type="match status" value="1"/>
</dbReference>
<proteinExistence type="predicted"/>
<dbReference type="PANTHER" id="PTHR11079:SF161">
    <property type="entry name" value="CMP_DCMP-TYPE DEAMINASE DOMAIN-CONTAINING PROTEIN"/>
    <property type="match status" value="1"/>
</dbReference>
<dbReference type="EMBL" id="FNFH01000003">
    <property type="protein sequence ID" value="SDK19093.1"/>
    <property type="molecule type" value="Genomic_DNA"/>
</dbReference>
<dbReference type="InterPro" id="IPR016193">
    <property type="entry name" value="Cytidine_deaminase-like"/>
</dbReference>
<dbReference type="STRING" id="658219.SAMN05216212_1765"/>
<dbReference type="GO" id="GO:0047974">
    <property type="term" value="F:guanosine deaminase activity"/>
    <property type="evidence" value="ECO:0007669"/>
    <property type="project" value="TreeGrafter"/>
</dbReference>
<dbReference type="PROSITE" id="PS00903">
    <property type="entry name" value="CYT_DCMP_DEAMINASES_1"/>
    <property type="match status" value="1"/>
</dbReference>
<evidence type="ECO:0000313" key="4">
    <source>
        <dbReference type="EMBL" id="SDK19093.1"/>
    </source>
</evidence>
<feature type="domain" description="CMP/dCMP-type deaminase" evidence="3">
    <location>
        <begin position="5"/>
        <end position="129"/>
    </location>
</feature>
<dbReference type="InterPro" id="IPR016192">
    <property type="entry name" value="APOBEC/CMP_deaminase_Zn-bd"/>
</dbReference>
<protein>
    <submittedName>
        <fullName evidence="4">tRNA(Arg) A34 adenosine deaminase TadA</fullName>
    </submittedName>
</protein>
<dbReference type="GO" id="GO:0008270">
    <property type="term" value="F:zinc ion binding"/>
    <property type="evidence" value="ECO:0007669"/>
    <property type="project" value="InterPro"/>
</dbReference>
<sequence>MTTEERHRENLARALLLADANVREEGGRPFGAVLVREAQVLAEGVNTIHRDGDPTAHAEIQAIRAAAIAIGSPRLDGAVMYASGHPCPMCLAAMYLCGISRAYYALSQEDGQPYGLSSAEIYAELARPPGQRGLQMEHLPLEHGPDPYARWAAINRKPG</sequence>
<evidence type="ECO:0000259" key="3">
    <source>
        <dbReference type="PROSITE" id="PS51747"/>
    </source>
</evidence>
<dbReference type="RefSeq" id="WP_091512102.1">
    <property type="nucleotide sequence ID" value="NZ_FNFH01000003.1"/>
</dbReference>
<dbReference type="SUPFAM" id="SSF53927">
    <property type="entry name" value="Cytidine deaminase-like"/>
    <property type="match status" value="1"/>
</dbReference>
<gene>
    <name evidence="4" type="ORF">SAMN05216212_1765</name>
</gene>
<dbReference type="PANTHER" id="PTHR11079">
    <property type="entry name" value="CYTOSINE DEAMINASE FAMILY MEMBER"/>
    <property type="match status" value="1"/>
</dbReference>
<evidence type="ECO:0000256" key="1">
    <source>
        <dbReference type="ARBA" id="ARBA00022723"/>
    </source>
</evidence>
<accession>A0A1G8ZVL6</accession>
<name>A0A1G8ZVL6_9GAMM</name>
<keyword evidence="2" id="KW-0862">Zinc</keyword>
<dbReference type="PROSITE" id="PS51747">
    <property type="entry name" value="CYT_DCMP_DEAMINASES_2"/>
    <property type="match status" value="1"/>
</dbReference>
<evidence type="ECO:0000256" key="2">
    <source>
        <dbReference type="ARBA" id="ARBA00022833"/>
    </source>
</evidence>
<dbReference type="Gene3D" id="3.40.140.10">
    <property type="entry name" value="Cytidine Deaminase, domain 2"/>
    <property type="match status" value="1"/>
</dbReference>
<organism evidence="4 5">
    <name type="scientific">Microbulbifer yueqingensis</name>
    <dbReference type="NCBI Taxonomy" id="658219"/>
    <lineage>
        <taxon>Bacteria</taxon>
        <taxon>Pseudomonadati</taxon>
        <taxon>Pseudomonadota</taxon>
        <taxon>Gammaproteobacteria</taxon>
        <taxon>Cellvibrionales</taxon>
        <taxon>Microbulbiferaceae</taxon>
        <taxon>Microbulbifer</taxon>
    </lineage>
</organism>
<dbReference type="OrthoDB" id="9802676at2"/>
<dbReference type="InterPro" id="IPR002125">
    <property type="entry name" value="CMP_dCMP_dom"/>
</dbReference>
<keyword evidence="5" id="KW-1185">Reference proteome</keyword>
<dbReference type="AlphaFoldDB" id="A0A1G8ZVL6"/>
<reference evidence="5" key="1">
    <citation type="submission" date="2016-10" db="EMBL/GenBank/DDBJ databases">
        <authorList>
            <person name="Varghese N."/>
            <person name="Submissions S."/>
        </authorList>
    </citation>
    <scope>NUCLEOTIDE SEQUENCE [LARGE SCALE GENOMIC DNA]</scope>
    <source>
        <strain evidence="5">CGMCC 1.10658</strain>
    </source>
</reference>
<dbReference type="GO" id="GO:0006152">
    <property type="term" value="P:purine nucleoside catabolic process"/>
    <property type="evidence" value="ECO:0007669"/>
    <property type="project" value="TreeGrafter"/>
</dbReference>
<dbReference type="CDD" id="cd01285">
    <property type="entry name" value="nucleoside_deaminase"/>
    <property type="match status" value="1"/>
</dbReference>
<evidence type="ECO:0000313" key="5">
    <source>
        <dbReference type="Proteomes" id="UP000199305"/>
    </source>
</evidence>
<keyword evidence="1" id="KW-0479">Metal-binding</keyword>